<proteinExistence type="predicted"/>
<reference evidence="1" key="1">
    <citation type="submission" date="2021-03" db="EMBL/GenBank/DDBJ databases">
        <authorList>
            <person name="Lu T."/>
            <person name="Wang Q."/>
            <person name="Han X."/>
        </authorList>
    </citation>
    <scope>NUCLEOTIDE SEQUENCE</scope>
    <source>
        <strain evidence="1">WQ 2009</strain>
    </source>
</reference>
<dbReference type="Proteomes" id="UP000679691">
    <property type="component" value="Unassembled WGS sequence"/>
</dbReference>
<dbReference type="AlphaFoldDB" id="A0A8T4H799"/>
<dbReference type="RefSeq" id="WP_353546477.1">
    <property type="nucleotide sequence ID" value="NZ_JAGKSB010000004.1"/>
</dbReference>
<comment type="caution">
    <text evidence="1">The sequence shown here is derived from an EMBL/GenBank/DDBJ whole genome shotgun (WGS) entry which is preliminary data.</text>
</comment>
<sequence length="136" mass="15435">MGSKKLLHRQIHPSFVVNDIVSNQAFAENSLTISSGTFNPTDKDNDKLSVYNGSIFTPKEAYEHFSINYNSYGVLSITEEEVLSIDSLTMNDDNIPFQGHSHIDFSQVTSKNQKTKKAGKLRDYGVKRNWTYKPEK</sequence>
<evidence type="ECO:0000313" key="2">
    <source>
        <dbReference type="Proteomes" id="UP000679691"/>
    </source>
</evidence>
<name>A0A8T4H799_9SPHI</name>
<dbReference type="EMBL" id="JAGKSB010000004">
    <property type="protein sequence ID" value="MBP3942990.1"/>
    <property type="molecule type" value="Genomic_DNA"/>
</dbReference>
<protein>
    <submittedName>
        <fullName evidence="1">Uncharacterized protein</fullName>
    </submittedName>
</protein>
<evidence type="ECO:0000313" key="1">
    <source>
        <dbReference type="EMBL" id="MBP3942990.1"/>
    </source>
</evidence>
<accession>A0A8T4H799</accession>
<organism evidence="1 2">
    <name type="scientific">Rhinopithecimicrobium faecis</name>
    <dbReference type="NCBI Taxonomy" id="2820698"/>
    <lineage>
        <taxon>Bacteria</taxon>
        <taxon>Pseudomonadati</taxon>
        <taxon>Bacteroidota</taxon>
        <taxon>Sphingobacteriia</taxon>
        <taxon>Sphingobacteriales</taxon>
        <taxon>Sphingobacteriaceae</taxon>
        <taxon>Rhinopithecimicrobium</taxon>
    </lineage>
</organism>
<keyword evidence="2" id="KW-1185">Reference proteome</keyword>
<gene>
    <name evidence="1" type="ORF">J5U18_05320</name>
</gene>